<dbReference type="PANTHER" id="PTHR24559">
    <property type="entry name" value="TRANSPOSON TY3-I GAG-POL POLYPROTEIN"/>
    <property type="match status" value="1"/>
</dbReference>
<dbReference type="Gene3D" id="3.30.70.270">
    <property type="match status" value="1"/>
</dbReference>
<protein>
    <submittedName>
        <fullName evidence="3">Retrotransposon protein</fullName>
    </submittedName>
</protein>
<reference evidence="4" key="1">
    <citation type="journal article" date="2019" name="Plant Biotechnol. J.">
        <title>Genome sequencing of the Australian wild diploid species Gossypium australe highlights disease resistance and delayed gland morphogenesis.</title>
        <authorList>
            <person name="Cai Y."/>
            <person name="Cai X."/>
            <person name="Wang Q."/>
            <person name="Wang P."/>
            <person name="Zhang Y."/>
            <person name="Cai C."/>
            <person name="Xu Y."/>
            <person name="Wang K."/>
            <person name="Zhou Z."/>
            <person name="Wang C."/>
            <person name="Geng S."/>
            <person name="Li B."/>
            <person name="Dong Q."/>
            <person name="Hou Y."/>
            <person name="Wang H."/>
            <person name="Ai P."/>
            <person name="Liu Z."/>
            <person name="Yi F."/>
            <person name="Sun M."/>
            <person name="An G."/>
            <person name="Cheng J."/>
            <person name="Zhang Y."/>
            <person name="Shi Q."/>
            <person name="Xie Y."/>
            <person name="Shi X."/>
            <person name="Chang Y."/>
            <person name="Huang F."/>
            <person name="Chen Y."/>
            <person name="Hong S."/>
            <person name="Mi L."/>
            <person name="Sun Q."/>
            <person name="Zhang L."/>
            <person name="Zhou B."/>
            <person name="Peng R."/>
            <person name="Zhang X."/>
            <person name="Liu F."/>
        </authorList>
    </citation>
    <scope>NUCLEOTIDE SEQUENCE [LARGE SCALE GENOMIC DNA]</scope>
    <source>
        <strain evidence="4">cv. PA1801</strain>
    </source>
</reference>
<feature type="region of interest" description="Disordered" evidence="1">
    <location>
        <begin position="100"/>
        <end position="128"/>
    </location>
</feature>
<dbReference type="EMBL" id="SMMG02000001">
    <property type="protein sequence ID" value="KAA3486538.1"/>
    <property type="molecule type" value="Genomic_DNA"/>
</dbReference>
<dbReference type="CDD" id="cd01647">
    <property type="entry name" value="RT_LTR"/>
    <property type="match status" value="1"/>
</dbReference>
<dbReference type="AlphaFoldDB" id="A0A5B6WYJ2"/>
<comment type="caution">
    <text evidence="3">The sequence shown here is derived from an EMBL/GenBank/DDBJ whole genome shotgun (WGS) entry which is preliminary data.</text>
</comment>
<dbReference type="OrthoDB" id="1703479at2759"/>
<feature type="compositionally biased region" description="Basic and acidic residues" evidence="1">
    <location>
        <begin position="100"/>
        <end position="118"/>
    </location>
</feature>
<dbReference type="InterPro" id="IPR043502">
    <property type="entry name" value="DNA/RNA_pol_sf"/>
</dbReference>
<keyword evidence="4" id="KW-1185">Reference proteome</keyword>
<feature type="domain" description="Reverse transcriptase" evidence="2">
    <location>
        <begin position="336"/>
        <end position="436"/>
    </location>
</feature>
<organism evidence="3 4">
    <name type="scientific">Gossypium australe</name>
    <dbReference type="NCBI Taxonomy" id="47621"/>
    <lineage>
        <taxon>Eukaryota</taxon>
        <taxon>Viridiplantae</taxon>
        <taxon>Streptophyta</taxon>
        <taxon>Embryophyta</taxon>
        <taxon>Tracheophyta</taxon>
        <taxon>Spermatophyta</taxon>
        <taxon>Magnoliopsida</taxon>
        <taxon>eudicotyledons</taxon>
        <taxon>Gunneridae</taxon>
        <taxon>Pentapetalae</taxon>
        <taxon>rosids</taxon>
        <taxon>malvids</taxon>
        <taxon>Malvales</taxon>
        <taxon>Malvaceae</taxon>
        <taxon>Malvoideae</taxon>
        <taxon>Gossypium</taxon>
    </lineage>
</organism>
<dbReference type="PANTHER" id="PTHR24559:SF447">
    <property type="entry name" value="RNA-DIRECTED DNA POLYMERASE HOMOLOG"/>
    <property type="match status" value="1"/>
</dbReference>
<dbReference type="Gene3D" id="3.10.10.10">
    <property type="entry name" value="HIV Type 1 Reverse Transcriptase, subunit A, domain 1"/>
    <property type="match status" value="1"/>
</dbReference>
<evidence type="ECO:0000313" key="3">
    <source>
        <dbReference type="EMBL" id="KAA3486538.1"/>
    </source>
</evidence>
<dbReference type="Pfam" id="PF00078">
    <property type="entry name" value="RVT_1"/>
    <property type="match status" value="1"/>
</dbReference>
<sequence>MVCRDGQRWCVEVGGKILISVPDYISVSMEATERIMDDLDCTPKQKLKGAVYLLRDKAYQWWLVVNEDAQSYRLTWELSRYAREFAALVEKAKLVEDVKRAEHQNRDRERGKNKRDSKPSISVQKPKKKVRFDGPIRVGAPVSFVAPTGLQPCSGCGRRYPGEKHWAEVLARPRRGNLLWFMLHVAERTEILLTSSPVRLSVKSTASGVIVLSPLGQSVWLVKQRVSLDCTTKRIVLRTEEDEEVVITRVRQDYLLNVISALVVEKLVQKGCEAYLAYVTTTASENSSIRDIRTMRGFLDVFPKELPGLPSNREELLDRGFIYPSVSPWRAPVLFVKKKDKTMRLCIDYRELNKLTIKNKYPLPRIDDLFDQFQGAFVFSKIDLHLGYHQLRVKEVNMHKTAFRTRYGHYELLVMPFGLTNAPPAFINLMKRVFQP</sequence>
<accession>A0A5B6WYJ2</accession>
<evidence type="ECO:0000259" key="2">
    <source>
        <dbReference type="Pfam" id="PF00078"/>
    </source>
</evidence>
<evidence type="ECO:0000256" key="1">
    <source>
        <dbReference type="SAM" id="MobiDB-lite"/>
    </source>
</evidence>
<dbReference type="InterPro" id="IPR043128">
    <property type="entry name" value="Rev_trsase/Diguanyl_cyclase"/>
</dbReference>
<proteinExistence type="predicted"/>
<evidence type="ECO:0000313" key="4">
    <source>
        <dbReference type="Proteomes" id="UP000325315"/>
    </source>
</evidence>
<dbReference type="InterPro" id="IPR053134">
    <property type="entry name" value="RNA-dir_DNA_polymerase"/>
</dbReference>
<dbReference type="Proteomes" id="UP000325315">
    <property type="component" value="Unassembled WGS sequence"/>
</dbReference>
<dbReference type="SUPFAM" id="SSF56672">
    <property type="entry name" value="DNA/RNA polymerases"/>
    <property type="match status" value="1"/>
</dbReference>
<name>A0A5B6WYJ2_9ROSI</name>
<dbReference type="InterPro" id="IPR000477">
    <property type="entry name" value="RT_dom"/>
</dbReference>
<gene>
    <name evidence="3" type="ORF">EPI10_030438</name>
</gene>